<evidence type="ECO:0000256" key="4">
    <source>
        <dbReference type="ARBA" id="ARBA00023136"/>
    </source>
</evidence>
<protein>
    <submittedName>
        <fullName evidence="6">Isoprenylcysteine carboxylmethyltransferase family protein</fullName>
    </submittedName>
</protein>
<keyword evidence="4 5" id="KW-0472">Membrane</keyword>
<keyword evidence="3 5" id="KW-1133">Transmembrane helix</keyword>
<keyword evidence="6" id="KW-0808">Transferase</keyword>
<comment type="caution">
    <text evidence="6">The sequence shown here is derived from an EMBL/GenBank/DDBJ whole genome shotgun (WGS) entry which is preliminary data.</text>
</comment>
<keyword evidence="7" id="KW-1185">Reference proteome</keyword>
<dbReference type="PANTHER" id="PTHR12714:SF24">
    <property type="entry name" value="SLR1182 PROTEIN"/>
    <property type="match status" value="1"/>
</dbReference>
<dbReference type="AlphaFoldDB" id="A0A3D9BL67"/>
<keyword evidence="2 5" id="KW-0812">Transmembrane</keyword>
<keyword evidence="6" id="KW-0489">Methyltransferase</keyword>
<feature type="transmembrane region" description="Helical" evidence="5">
    <location>
        <begin position="93"/>
        <end position="119"/>
    </location>
</feature>
<dbReference type="Pfam" id="PF04191">
    <property type="entry name" value="PEMT"/>
    <property type="match status" value="1"/>
</dbReference>
<dbReference type="InterPro" id="IPR007318">
    <property type="entry name" value="Phopholipid_MeTrfase"/>
</dbReference>
<proteinExistence type="predicted"/>
<dbReference type="GO" id="GO:0012505">
    <property type="term" value="C:endomembrane system"/>
    <property type="evidence" value="ECO:0007669"/>
    <property type="project" value="UniProtKB-SubCell"/>
</dbReference>
<feature type="transmembrane region" description="Helical" evidence="5">
    <location>
        <begin position="39"/>
        <end position="57"/>
    </location>
</feature>
<dbReference type="GO" id="GO:0032259">
    <property type="term" value="P:methylation"/>
    <property type="evidence" value="ECO:0007669"/>
    <property type="project" value="UniProtKB-KW"/>
</dbReference>
<evidence type="ECO:0000313" key="7">
    <source>
        <dbReference type="Proteomes" id="UP000257131"/>
    </source>
</evidence>
<evidence type="ECO:0000256" key="2">
    <source>
        <dbReference type="ARBA" id="ARBA00022692"/>
    </source>
</evidence>
<organism evidence="6 7">
    <name type="scientific">Rhodosalinus sediminis</name>
    <dbReference type="NCBI Taxonomy" id="1940533"/>
    <lineage>
        <taxon>Bacteria</taxon>
        <taxon>Pseudomonadati</taxon>
        <taxon>Pseudomonadota</taxon>
        <taxon>Alphaproteobacteria</taxon>
        <taxon>Rhodobacterales</taxon>
        <taxon>Paracoccaceae</taxon>
        <taxon>Rhodosalinus</taxon>
    </lineage>
</organism>
<evidence type="ECO:0000256" key="1">
    <source>
        <dbReference type="ARBA" id="ARBA00004127"/>
    </source>
</evidence>
<dbReference type="RefSeq" id="WP_115981838.1">
    <property type="nucleotide sequence ID" value="NZ_QOHR01000034.1"/>
</dbReference>
<gene>
    <name evidence="6" type="ORF">DRV84_14080</name>
</gene>
<dbReference type="PANTHER" id="PTHR12714">
    <property type="entry name" value="PROTEIN-S ISOPRENYLCYSTEINE O-METHYLTRANSFERASE"/>
    <property type="match status" value="1"/>
</dbReference>
<dbReference type="Gene3D" id="1.20.120.1630">
    <property type="match status" value="1"/>
</dbReference>
<accession>A0A3D9BL67</accession>
<dbReference type="Proteomes" id="UP000257131">
    <property type="component" value="Unassembled WGS sequence"/>
</dbReference>
<reference evidence="6 7" key="1">
    <citation type="journal article" date="2017" name="Int. J. Syst. Evol. Microbiol.">
        <title>Rhodosalinus sediminis gen. nov., sp. nov., isolated from marine saltern.</title>
        <authorList>
            <person name="Guo L.Y."/>
            <person name="Ling S.K."/>
            <person name="Li C.M."/>
            <person name="Chen G.J."/>
            <person name="Du Z.J."/>
        </authorList>
    </citation>
    <scope>NUCLEOTIDE SEQUENCE [LARGE SCALE GENOMIC DNA]</scope>
    <source>
        <strain evidence="6 7">WDN1C137</strain>
    </source>
</reference>
<dbReference type="OrthoDB" id="9811969at2"/>
<evidence type="ECO:0000313" key="6">
    <source>
        <dbReference type="EMBL" id="REC54258.1"/>
    </source>
</evidence>
<dbReference type="EMBL" id="QOHR01000034">
    <property type="protein sequence ID" value="REC54258.1"/>
    <property type="molecule type" value="Genomic_DNA"/>
</dbReference>
<dbReference type="GO" id="GO:0008168">
    <property type="term" value="F:methyltransferase activity"/>
    <property type="evidence" value="ECO:0007669"/>
    <property type="project" value="UniProtKB-KW"/>
</dbReference>
<name>A0A3D9BL67_9RHOB</name>
<evidence type="ECO:0000256" key="5">
    <source>
        <dbReference type="SAM" id="Phobius"/>
    </source>
</evidence>
<sequence length="150" mass="16848">MLRWVDLPPVWLAGALALAWVQARHWPLGLSFGGGWADLAGGLLVGGGLVLVALAAAEFRRARTTIVPHRQASALVTGGIYSRTRNPIYLADLMILAGLVLYWDAVLSLVLVPLLLWVLERRFVIPEENRLRRTFRADFARYAHKVRRWI</sequence>
<evidence type="ECO:0000256" key="3">
    <source>
        <dbReference type="ARBA" id="ARBA00022989"/>
    </source>
</evidence>
<comment type="subcellular location">
    <subcellularLocation>
        <location evidence="1">Endomembrane system</location>
        <topology evidence="1">Multi-pass membrane protein</topology>
    </subcellularLocation>
</comment>